<dbReference type="Proteomes" id="UP000030392">
    <property type="component" value="Unassembled WGS sequence"/>
</dbReference>
<organism evidence="6 7">
    <name type="scientific">Prochlorococcus marinus str. PAC1</name>
    <dbReference type="NCBI Taxonomy" id="59924"/>
    <lineage>
        <taxon>Bacteria</taxon>
        <taxon>Bacillati</taxon>
        <taxon>Cyanobacteriota</taxon>
        <taxon>Cyanophyceae</taxon>
        <taxon>Synechococcales</taxon>
        <taxon>Prochlorococcaceae</taxon>
        <taxon>Prochlorococcus</taxon>
    </lineage>
</organism>
<dbReference type="RefSeq" id="WP_011295352.1">
    <property type="nucleotide sequence ID" value="NZ_CP138967.1"/>
</dbReference>
<feature type="domain" description="4Fe-4S ferredoxin-type" evidence="5">
    <location>
        <begin position="53"/>
        <end position="83"/>
    </location>
</feature>
<evidence type="ECO:0000256" key="3">
    <source>
        <dbReference type="ARBA" id="ARBA00023014"/>
    </source>
</evidence>
<keyword evidence="1 4" id="KW-0479">Metal-binding</keyword>
<keyword evidence="3 4" id="KW-0411">Iron-sulfur</keyword>
<reference evidence="7" key="1">
    <citation type="journal article" date="2014" name="Sci. Data">
        <title>Genomes of diverse isolates of the marine cyanobacterium Prochlorococcus.</title>
        <authorList>
            <person name="Biller S."/>
            <person name="Berube P."/>
            <person name="Thompson J."/>
            <person name="Kelly L."/>
            <person name="Roggensack S."/>
            <person name="Awad L."/>
            <person name="Roache-Johnson K."/>
            <person name="Ding H."/>
            <person name="Giovannoni S.J."/>
            <person name="Moore L.R."/>
            <person name="Chisholm S.W."/>
        </authorList>
    </citation>
    <scope>NUCLEOTIDE SEQUENCE [LARGE SCALE GENOMIC DNA]</scope>
    <source>
        <strain evidence="7">PAC1</strain>
    </source>
</reference>
<accession>A0A0A2C7Z2</accession>
<dbReference type="GO" id="GO:0009055">
    <property type="term" value="F:electron transfer activity"/>
    <property type="evidence" value="ECO:0007669"/>
    <property type="project" value="UniProtKB-UniRule"/>
</dbReference>
<comment type="function">
    <text evidence="4">Ferredoxins are iron-sulfur proteins that transfer electrons in a wide variety of metabolic reactions.</text>
</comment>
<dbReference type="GO" id="GO:0051536">
    <property type="term" value="F:iron-sulfur cluster binding"/>
    <property type="evidence" value="ECO:0007669"/>
    <property type="project" value="UniProtKB-KW"/>
</dbReference>
<dbReference type="SUPFAM" id="SSF54862">
    <property type="entry name" value="4Fe-4S ferredoxins"/>
    <property type="match status" value="1"/>
</dbReference>
<evidence type="ECO:0000313" key="7">
    <source>
        <dbReference type="Proteomes" id="UP000030392"/>
    </source>
</evidence>
<evidence type="ECO:0000256" key="4">
    <source>
        <dbReference type="RuleBase" id="RU368020"/>
    </source>
</evidence>
<name>A0A0A2C7Z2_PROMR</name>
<comment type="caution">
    <text evidence="6">The sequence shown here is derived from an EMBL/GenBank/DDBJ whole genome shotgun (WGS) entry which is preliminary data.</text>
</comment>
<dbReference type="GO" id="GO:0005506">
    <property type="term" value="F:iron ion binding"/>
    <property type="evidence" value="ECO:0007669"/>
    <property type="project" value="UniProtKB-UniRule"/>
</dbReference>
<evidence type="ECO:0000313" key="6">
    <source>
        <dbReference type="EMBL" id="KGG20990.1"/>
    </source>
</evidence>
<evidence type="ECO:0000256" key="1">
    <source>
        <dbReference type="ARBA" id="ARBA00022723"/>
    </source>
</evidence>
<dbReference type="AlphaFoldDB" id="A0A0A2C7Z2"/>
<keyword evidence="4" id="KW-0249">Electron transport</keyword>
<dbReference type="PRINTS" id="PR00352">
    <property type="entry name" value="3FE4SFRDOXIN"/>
</dbReference>
<keyword evidence="4" id="KW-0813">Transport</keyword>
<dbReference type="InterPro" id="IPR001080">
    <property type="entry name" value="3Fe4S_ferredoxin"/>
</dbReference>
<evidence type="ECO:0000256" key="2">
    <source>
        <dbReference type="ARBA" id="ARBA00023004"/>
    </source>
</evidence>
<dbReference type="Gene3D" id="3.30.70.20">
    <property type="match status" value="1"/>
</dbReference>
<gene>
    <name evidence="6" type="ORF">EV03_0929</name>
</gene>
<protein>
    <recommendedName>
        <fullName evidence="4">Ferredoxin</fullName>
    </recommendedName>
</protein>
<sequence>MTFDPRAAFETRSIEYQPSNGIYDPNLAFEAANNEDFELSGRDPVLGGRLREKAVWVDERKCIGCTYCSSVATNTFAMEPEEGRARAFRQDGDSDELIQEAIDTCPVDCIDWVSFEDLIKLKEVIKNHNFRNLGLPPVT</sequence>
<dbReference type="Pfam" id="PF13370">
    <property type="entry name" value="Fer4_13"/>
    <property type="match status" value="1"/>
</dbReference>
<dbReference type="InterPro" id="IPR017896">
    <property type="entry name" value="4Fe4S_Fe-S-bd"/>
</dbReference>
<dbReference type="EMBL" id="JNAX01000010">
    <property type="protein sequence ID" value="KGG20990.1"/>
    <property type="molecule type" value="Genomic_DNA"/>
</dbReference>
<evidence type="ECO:0000259" key="5">
    <source>
        <dbReference type="PROSITE" id="PS51379"/>
    </source>
</evidence>
<dbReference type="PROSITE" id="PS51379">
    <property type="entry name" value="4FE4S_FER_2"/>
    <property type="match status" value="1"/>
</dbReference>
<dbReference type="PANTHER" id="PTHR45295">
    <property type="entry name" value="CHAPERONE PROTEIN DNAJ C76, CHLOROPLASTIC"/>
    <property type="match status" value="1"/>
</dbReference>
<proteinExistence type="predicted"/>
<dbReference type="PANTHER" id="PTHR45295:SF1">
    <property type="entry name" value="CHAPERONE PROTEIN DNAJ C76, CHLOROPLASTIC"/>
    <property type="match status" value="1"/>
</dbReference>
<keyword evidence="2 4" id="KW-0408">Iron</keyword>